<feature type="signal peptide" evidence="1">
    <location>
        <begin position="1"/>
        <end position="19"/>
    </location>
</feature>
<dbReference type="Proteomes" id="UP001172673">
    <property type="component" value="Unassembled WGS sequence"/>
</dbReference>
<dbReference type="Pfam" id="PF00856">
    <property type="entry name" value="SET"/>
    <property type="match status" value="1"/>
</dbReference>
<dbReference type="InterPro" id="IPR001214">
    <property type="entry name" value="SET_dom"/>
</dbReference>
<name>A0AA38XGL6_9EURO</name>
<dbReference type="EMBL" id="JAPDRK010000004">
    <property type="protein sequence ID" value="KAJ9613108.1"/>
    <property type="molecule type" value="Genomic_DNA"/>
</dbReference>
<evidence type="ECO:0000313" key="4">
    <source>
        <dbReference type="Proteomes" id="UP001172673"/>
    </source>
</evidence>
<evidence type="ECO:0000313" key="3">
    <source>
        <dbReference type="EMBL" id="KAJ9613108.1"/>
    </source>
</evidence>
<dbReference type="PROSITE" id="PS50280">
    <property type="entry name" value="SET"/>
    <property type="match status" value="1"/>
</dbReference>
<feature type="chain" id="PRO_5041213368" description="SET domain-containing protein" evidence="1">
    <location>
        <begin position="20"/>
        <end position="438"/>
    </location>
</feature>
<dbReference type="AlphaFoldDB" id="A0AA38XGL6"/>
<dbReference type="Gene3D" id="2.170.270.10">
    <property type="entry name" value="SET domain"/>
    <property type="match status" value="1"/>
</dbReference>
<dbReference type="InterPro" id="IPR053185">
    <property type="entry name" value="SET_domain_protein"/>
</dbReference>
<keyword evidence="4" id="KW-1185">Reference proteome</keyword>
<comment type="caution">
    <text evidence="3">The sequence shown here is derived from an EMBL/GenBank/DDBJ whole genome shotgun (WGS) entry which is preliminary data.</text>
</comment>
<dbReference type="PANTHER" id="PTHR47332:SF6">
    <property type="entry name" value="SET DOMAIN-CONTAINING PROTEIN"/>
    <property type="match status" value="1"/>
</dbReference>
<dbReference type="PANTHER" id="PTHR47332">
    <property type="entry name" value="SET DOMAIN-CONTAINING PROTEIN 5"/>
    <property type="match status" value="1"/>
</dbReference>
<dbReference type="SUPFAM" id="SSF82199">
    <property type="entry name" value="SET domain"/>
    <property type="match status" value="1"/>
</dbReference>
<reference evidence="3" key="1">
    <citation type="submission" date="2022-10" db="EMBL/GenBank/DDBJ databases">
        <title>Culturing micro-colonial fungi from biological soil crusts in the Mojave desert and describing Neophaeococcomyces mojavensis, and introducing the new genera and species Taxawa tesnikishii.</title>
        <authorList>
            <person name="Kurbessoian T."/>
            <person name="Stajich J.E."/>
        </authorList>
    </citation>
    <scope>NUCLEOTIDE SEQUENCE</scope>
    <source>
        <strain evidence="3">TK_41</strain>
    </source>
</reference>
<proteinExistence type="predicted"/>
<sequence>MKLELVSFSVLSLLGFCVASGELFPPLTLTLDAPSGASTKASLYAGTHDHQEASSKDRKSSNSNFRWTHEPVCSDYLDGVGDKLCVYTDATFSNGRGISIFTTPPIAKQFVALLPFQDSTALSDQGINPRLDAKTPWYTSIIPGKGMGMFASRSLDRGDRITAFTPYLLAHMENILSTQEREKFLRIAVDQLPTASRAAYLDLAKIYNEPSVVVQDVVKANAFEIQIGGLMHLAVFPESSRFNHACAPNAQYFLSADMLTHYVHAVRPIKKDEELTISYAPPLRLYADRQYYFQNTFQFTCTCPRCSPESHSTHAHRTIEDSDKATSDIIALQWALGQWGSNTTATIKKAEMLVDLYRQEGLDAFLDDAYGHAALMYNSVGSPRGAKKYAKLAAEASQLKYGFDGLGLQKAREWEGIAMNPEGHGSWNRRIFKTKDEL</sequence>
<evidence type="ECO:0000256" key="1">
    <source>
        <dbReference type="SAM" id="SignalP"/>
    </source>
</evidence>
<protein>
    <recommendedName>
        <fullName evidence="2">SET domain-containing protein</fullName>
    </recommendedName>
</protein>
<dbReference type="InterPro" id="IPR046341">
    <property type="entry name" value="SET_dom_sf"/>
</dbReference>
<organism evidence="3 4">
    <name type="scientific">Cladophialophora chaetospira</name>
    <dbReference type="NCBI Taxonomy" id="386627"/>
    <lineage>
        <taxon>Eukaryota</taxon>
        <taxon>Fungi</taxon>
        <taxon>Dikarya</taxon>
        <taxon>Ascomycota</taxon>
        <taxon>Pezizomycotina</taxon>
        <taxon>Eurotiomycetes</taxon>
        <taxon>Chaetothyriomycetidae</taxon>
        <taxon>Chaetothyriales</taxon>
        <taxon>Herpotrichiellaceae</taxon>
        <taxon>Cladophialophora</taxon>
    </lineage>
</organism>
<dbReference type="SMART" id="SM00317">
    <property type="entry name" value="SET"/>
    <property type="match status" value="1"/>
</dbReference>
<dbReference type="CDD" id="cd20071">
    <property type="entry name" value="SET_SMYD"/>
    <property type="match status" value="1"/>
</dbReference>
<feature type="domain" description="SET" evidence="2">
    <location>
        <begin position="135"/>
        <end position="280"/>
    </location>
</feature>
<gene>
    <name evidence="3" type="ORF">H2200_003049</name>
</gene>
<evidence type="ECO:0000259" key="2">
    <source>
        <dbReference type="PROSITE" id="PS50280"/>
    </source>
</evidence>
<keyword evidence="1" id="KW-0732">Signal</keyword>
<accession>A0AA38XGL6</accession>